<proteinExistence type="predicted"/>
<protein>
    <submittedName>
        <fullName evidence="1">Uncharacterized protein</fullName>
    </submittedName>
</protein>
<dbReference type="Proteomes" id="UP001626550">
    <property type="component" value="Unassembled WGS sequence"/>
</dbReference>
<accession>A0ABD2QKN0</accession>
<comment type="caution">
    <text evidence="1">The sequence shown here is derived from an EMBL/GenBank/DDBJ whole genome shotgun (WGS) entry which is preliminary data.</text>
</comment>
<evidence type="ECO:0000313" key="1">
    <source>
        <dbReference type="EMBL" id="KAL3320059.1"/>
    </source>
</evidence>
<dbReference type="EMBL" id="JBJKFK010000079">
    <property type="protein sequence ID" value="KAL3320059.1"/>
    <property type="molecule type" value="Genomic_DNA"/>
</dbReference>
<evidence type="ECO:0000313" key="2">
    <source>
        <dbReference type="Proteomes" id="UP001626550"/>
    </source>
</evidence>
<dbReference type="AlphaFoldDB" id="A0ABD2QKN0"/>
<gene>
    <name evidence="1" type="ORF">Ciccas_001248</name>
</gene>
<name>A0ABD2QKN0_9PLAT</name>
<sequence length="142" mass="15953">MFEDSPTSAQSSKLQHRAPVQVSMGPVMADNLENLAREQDFSLRCAFHTPQSQHTFMPEIGRKRSLHLQLADHAANYLASFASEAFQKIAETAAQRINFTDLVNCDSSTALDQVSLSSKHACEFLFIFAYFCSRLGHHIARY</sequence>
<organism evidence="1 2">
    <name type="scientific">Cichlidogyrus casuarinus</name>
    <dbReference type="NCBI Taxonomy" id="1844966"/>
    <lineage>
        <taxon>Eukaryota</taxon>
        <taxon>Metazoa</taxon>
        <taxon>Spiralia</taxon>
        <taxon>Lophotrochozoa</taxon>
        <taxon>Platyhelminthes</taxon>
        <taxon>Monogenea</taxon>
        <taxon>Monopisthocotylea</taxon>
        <taxon>Dactylogyridea</taxon>
        <taxon>Ancyrocephalidae</taxon>
        <taxon>Cichlidogyrus</taxon>
    </lineage>
</organism>
<keyword evidence="2" id="KW-1185">Reference proteome</keyword>
<reference evidence="1 2" key="1">
    <citation type="submission" date="2024-11" db="EMBL/GenBank/DDBJ databases">
        <title>Adaptive evolution of stress response genes in parasites aligns with host niche diversity.</title>
        <authorList>
            <person name="Hahn C."/>
            <person name="Resl P."/>
        </authorList>
    </citation>
    <scope>NUCLEOTIDE SEQUENCE [LARGE SCALE GENOMIC DNA]</scope>
    <source>
        <strain evidence="1">EGGRZ-B1_66</strain>
        <tissue evidence="1">Body</tissue>
    </source>
</reference>